<dbReference type="PANTHER" id="PTHR44167">
    <property type="entry name" value="OVARIAN-SPECIFIC SERINE/THREONINE-PROTEIN KINASE LOK-RELATED"/>
    <property type="match status" value="1"/>
</dbReference>
<dbReference type="InterPro" id="IPR000719">
    <property type="entry name" value="Prot_kinase_dom"/>
</dbReference>
<evidence type="ECO:0000256" key="1">
    <source>
        <dbReference type="SAM" id="MobiDB-lite"/>
    </source>
</evidence>
<name>A0A5N6K5P3_MONLA</name>
<dbReference type="GO" id="GO:0004674">
    <property type="term" value="F:protein serine/threonine kinase activity"/>
    <property type="evidence" value="ECO:0007669"/>
    <property type="project" value="TreeGrafter"/>
</dbReference>
<protein>
    <recommendedName>
        <fullName evidence="2">Protein kinase domain-containing protein</fullName>
    </recommendedName>
</protein>
<comment type="caution">
    <text evidence="3">The sequence shown here is derived from an EMBL/GenBank/DDBJ whole genome shotgun (WGS) entry which is preliminary data.</text>
</comment>
<gene>
    <name evidence="3" type="ORF">EYC80_001425</name>
</gene>
<feature type="region of interest" description="Disordered" evidence="1">
    <location>
        <begin position="1"/>
        <end position="56"/>
    </location>
</feature>
<dbReference type="AlphaFoldDB" id="A0A5N6K5P3"/>
<evidence type="ECO:0000313" key="3">
    <source>
        <dbReference type="EMBL" id="KAB8297617.1"/>
    </source>
</evidence>
<feature type="compositionally biased region" description="Low complexity" evidence="1">
    <location>
        <begin position="23"/>
        <end position="56"/>
    </location>
</feature>
<dbReference type="Pfam" id="PF00069">
    <property type="entry name" value="Pkinase"/>
    <property type="match status" value="1"/>
</dbReference>
<feature type="domain" description="Protein kinase" evidence="2">
    <location>
        <begin position="91"/>
        <end position="379"/>
    </location>
</feature>
<keyword evidence="4" id="KW-1185">Reference proteome</keyword>
<dbReference type="GO" id="GO:0005634">
    <property type="term" value="C:nucleus"/>
    <property type="evidence" value="ECO:0007669"/>
    <property type="project" value="TreeGrafter"/>
</dbReference>
<dbReference type="Proteomes" id="UP000326757">
    <property type="component" value="Unassembled WGS sequence"/>
</dbReference>
<dbReference type="Gene3D" id="1.10.510.10">
    <property type="entry name" value="Transferase(Phosphotransferase) domain 1"/>
    <property type="match status" value="1"/>
</dbReference>
<dbReference type="PROSITE" id="PS50011">
    <property type="entry name" value="PROTEIN_KINASE_DOM"/>
    <property type="match status" value="1"/>
</dbReference>
<dbReference type="OrthoDB" id="74764at2759"/>
<organism evidence="3 4">
    <name type="scientific">Monilinia laxa</name>
    <name type="common">Brown rot fungus</name>
    <name type="synonym">Sclerotinia laxa</name>
    <dbReference type="NCBI Taxonomy" id="61186"/>
    <lineage>
        <taxon>Eukaryota</taxon>
        <taxon>Fungi</taxon>
        <taxon>Dikarya</taxon>
        <taxon>Ascomycota</taxon>
        <taxon>Pezizomycotina</taxon>
        <taxon>Leotiomycetes</taxon>
        <taxon>Helotiales</taxon>
        <taxon>Sclerotiniaceae</taxon>
        <taxon>Monilinia</taxon>
    </lineage>
</organism>
<evidence type="ECO:0000313" key="4">
    <source>
        <dbReference type="Proteomes" id="UP000326757"/>
    </source>
</evidence>
<dbReference type="PROSITE" id="PS00108">
    <property type="entry name" value="PROTEIN_KINASE_ST"/>
    <property type="match status" value="1"/>
</dbReference>
<proteinExistence type="predicted"/>
<dbReference type="GO" id="GO:0005524">
    <property type="term" value="F:ATP binding"/>
    <property type="evidence" value="ECO:0007669"/>
    <property type="project" value="InterPro"/>
</dbReference>
<dbReference type="InterPro" id="IPR008271">
    <property type="entry name" value="Ser/Thr_kinase_AS"/>
</dbReference>
<dbReference type="SUPFAM" id="SSF56112">
    <property type="entry name" value="Protein kinase-like (PK-like)"/>
    <property type="match status" value="1"/>
</dbReference>
<dbReference type="EMBL" id="VIGI01000007">
    <property type="protein sequence ID" value="KAB8297617.1"/>
    <property type="molecule type" value="Genomic_DNA"/>
</dbReference>
<dbReference type="GO" id="GO:0051598">
    <property type="term" value="P:meiotic recombination checkpoint signaling"/>
    <property type="evidence" value="ECO:0007669"/>
    <property type="project" value="TreeGrafter"/>
</dbReference>
<dbReference type="PANTHER" id="PTHR44167:SF24">
    <property type="entry name" value="SERINE_THREONINE-PROTEIN KINASE CHK2"/>
    <property type="match status" value="1"/>
</dbReference>
<dbReference type="GO" id="GO:0005737">
    <property type="term" value="C:cytoplasm"/>
    <property type="evidence" value="ECO:0007669"/>
    <property type="project" value="TreeGrafter"/>
</dbReference>
<dbReference type="SMART" id="SM00220">
    <property type="entry name" value="S_TKc"/>
    <property type="match status" value="1"/>
</dbReference>
<dbReference type="InterPro" id="IPR011009">
    <property type="entry name" value="Kinase-like_dom_sf"/>
</dbReference>
<reference evidence="3 4" key="1">
    <citation type="submission" date="2019-06" db="EMBL/GenBank/DDBJ databases">
        <title>Genome Sequence of the Brown Rot Fungal Pathogen Monilinia laxa.</title>
        <authorList>
            <person name="De Miccolis Angelini R.M."/>
            <person name="Landi L."/>
            <person name="Abate D."/>
            <person name="Pollastro S."/>
            <person name="Romanazzi G."/>
            <person name="Faretra F."/>
        </authorList>
    </citation>
    <scope>NUCLEOTIDE SEQUENCE [LARGE SCALE GENOMIC DNA]</scope>
    <source>
        <strain evidence="3 4">Mlax316</strain>
    </source>
</reference>
<dbReference type="Gene3D" id="3.30.200.20">
    <property type="entry name" value="Phosphorylase Kinase, domain 1"/>
    <property type="match status" value="1"/>
</dbReference>
<evidence type="ECO:0000259" key="2">
    <source>
        <dbReference type="PROSITE" id="PS50011"/>
    </source>
</evidence>
<sequence>MATDKAPGERVTLAQSDSKSPETVDNLNSSDSSSSGNDVSTLGSSSNRTNLSSGSSGALNFSKTVRFRTPTPSTSSDSSPLLSSDLFFQRYTRHERISAGSFAVVYRIEEIATKKSFALKTPKDNSDESEFRREWRLHQGLCHQSVIRVFGYYDGALKENHYNGVVMELGATSLQDILENQQLNLDDEGRETACHIREVQMKKYFCDVLLGLQYLKSKNIIHGDMKPDNVILGLDGHMKITDFGLSKQLEVGQRFDGTGGYGALCYRAPECFAGIKEIISVGFEADIWATAVMLFQCLKGYYPFAKEPVEYEEEKEDEDEEEDEEEEIKQMIRGGTFVDPPPKVLPQISPQAEELIVGMLQVSLIDRWTVNECLAHHWFRV</sequence>
<accession>A0A5N6K5P3</accession>